<accession>A0A1I7ULA4</accession>
<protein>
    <submittedName>
        <fullName evidence="2">Neuropeptide</fullName>
    </submittedName>
</protein>
<name>A0A1I7ULA4_9PELO</name>
<dbReference type="WBParaSite" id="Csp11.Scaffold630.g17093.t2">
    <property type="protein sequence ID" value="Csp11.Scaffold630.g17093.t2"/>
    <property type="gene ID" value="Csp11.Scaffold630.g17093"/>
</dbReference>
<reference evidence="2" key="1">
    <citation type="submission" date="2016-11" db="UniProtKB">
        <authorList>
            <consortium name="WormBaseParasite"/>
        </authorList>
    </citation>
    <scope>IDENTIFICATION</scope>
</reference>
<dbReference type="Proteomes" id="UP000095282">
    <property type="component" value="Unplaced"/>
</dbReference>
<evidence type="ECO:0000313" key="2">
    <source>
        <dbReference type="WBParaSite" id="Csp11.Scaffold630.g17093.t2"/>
    </source>
</evidence>
<sequence>MHMLPLDGCPNSLNNVNCQMTKHTVFPSLFLQKTSLSMTPPLSTSSSESSFYFHLLSLMACLFTPFGWTKEIFANVISSQNFLRSYGDINQESVSRGYFAPQETVNDDNNRDDSRAKRGLDLLKRRVEIIERNRCFFNPITCY</sequence>
<keyword evidence="1" id="KW-1185">Reference proteome</keyword>
<dbReference type="AlphaFoldDB" id="A0A1I7ULA4"/>
<evidence type="ECO:0000313" key="1">
    <source>
        <dbReference type="Proteomes" id="UP000095282"/>
    </source>
</evidence>
<proteinExistence type="predicted"/>
<dbReference type="STRING" id="1561998.A0A1I7ULA4"/>
<organism evidence="1 2">
    <name type="scientific">Caenorhabditis tropicalis</name>
    <dbReference type="NCBI Taxonomy" id="1561998"/>
    <lineage>
        <taxon>Eukaryota</taxon>
        <taxon>Metazoa</taxon>
        <taxon>Ecdysozoa</taxon>
        <taxon>Nematoda</taxon>
        <taxon>Chromadorea</taxon>
        <taxon>Rhabditida</taxon>
        <taxon>Rhabditina</taxon>
        <taxon>Rhabditomorpha</taxon>
        <taxon>Rhabditoidea</taxon>
        <taxon>Rhabditidae</taxon>
        <taxon>Peloderinae</taxon>
        <taxon>Caenorhabditis</taxon>
    </lineage>
</organism>